<dbReference type="GO" id="GO:0008361">
    <property type="term" value="P:regulation of cell size"/>
    <property type="evidence" value="ECO:0007669"/>
    <property type="project" value="TreeGrafter"/>
</dbReference>
<dbReference type="InterPro" id="IPR051978">
    <property type="entry name" value="Rho-GAP_domain"/>
</dbReference>
<dbReference type="OrthoDB" id="6356688at2759"/>
<dbReference type="EMBL" id="VSRR010004898">
    <property type="protein sequence ID" value="MPC41034.1"/>
    <property type="molecule type" value="Genomic_DNA"/>
</dbReference>
<organism evidence="2 3">
    <name type="scientific">Portunus trituberculatus</name>
    <name type="common">Swimming crab</name>
    <name type="synonym">Neptunus trituberculatus</name>
    <dbReference type="NCBI Taxonomy" id="210409"/>
    <lineage>
        <taxon>Eukaryota</taxon>
        <taxon>Metazoa</taxon>
        <taxon>Ecdysozoa</taxon>
        <taxon>Arthropoda</taxon>
        <taxon>Crustacea</taxon>
        <taxon>Multicrustacea</taxon>
        <taxon>Malacostraca</taxon>
        <taxon>Eumalacostraca</taxon>
        <taxon>Eucarida</taxon>
        <taxon>Decapoda</taxon>
        <taxon>Pleocyemata</taxon>
        <taxon>Brachyura</taxon>
        <taxon>Eubrachyura</taxon>
        <taxon>Portunoidea</taxon>
        <taxon>Portunidae</taxon>
        <taxon>Portuninae</taxon>
        <taxon>Portunus</taxon>
    </lineage>
</organism>
<reference evidence="2 3" key="1">
    <citation type="submission" date="2019-05" db="EMBL/GenBank/DDBJ databases">
        <title>Another draft genome of Portunus trituberculatus and its Hox gene families provides insights of decapod evolution.</title>
        <authorList>
            <person name="Jeong J.-H."/>
            <person name="Song I."/>
            <person name="Kim S."/>
            <person name="Choi T."/>
            <person name="Kim D."/>
            <person name="Ryu S."/>
            <person name="Kim W."/>
        </authorList>
    </citation>
    <scope>NUCLEOTIDE SEQUENCE [LARGE SCALE GENOMIC DNA]</scope>
    <source>
        <tissue evidence="2">Muscle</tissue>
    </source>
</reference>
<protein>
    <submittedName>
        <fullName evidence="2">Rho GTPase-activating protein 190</fullName>
    </submittedName>
</protein>
<dbReference type="InterPro" id="IPR057284">
    <property type="entry name" value="FF_RHG35_4th"/>
</dbReference>
<dbReference type="AlphaFoldDB" id="A0A5B7F966"/>
<accession>A0A5B7F966</accession>
<evidence type="ECO:0000259" key="1">
    <source>
        <dbReference type="Pfam" id="PF23083"/>
    </source>
</evidence>
<dbReference type="GO" id="GO:0050770">
    <property type="term" value="P:regulation of axonogenesis"/>
    <property type="evidence" value="ECO:0007669"/>
    <property type="project" value="TreeGrafter"/>
</dbReference>
<dbReference type="Pfam" id="PF23083">
    <property type="entry name" value="FF_RHG35_4th"/>
    <property type="match status" value="1"/>
</dbReference>
<evidence type="ECO:0000313" key="3">
    <source>
        <dbReference type="Proteomes" id="UP000324222"/>
    </source>
</evidence>
<sequence>MAAELPPIGQLRNSLAHSLKLRQALSSKMRLGQIIMRDRFKALLAETGYVTPGKRLDEVRVLFMGRESFDSLSEHDRQFIYEQHQKDITEKARQNFHELLLEQAELFYHVKSIAPTGTITQEDIRDITQTLQEDSSILSLPPQIMTTLDSRAVLLPLNSLKLLMLSL</sequence>
<dbReference type="GO" id="GO:0007266">
    <property type="term" value="P:Rho protein signal transduction"/>
    <property type="evidence" value="ECO:0007669"/>
    <property type="project" value="TreeGrafter"/>
</dbReference>
<name>A0A5B7F966_PORTR</name>
<comment type="caution">
    <text evidence="2">The sequence shown here is derived from an EMBL/GenBank/DDBJ whole genome shotgun (WGS) entry which is preliminary data.</text>
</comment>
<proteinExistence type="predicted"/>
<dbReference type="GO" id="GO:0005829">
    <property type="term" value="C:cytosol"/>
    <property type="evidence" value="ECO:0007669"/>
    <property type="project" value="TreeGrafter"/>
</dbReference>
<dbReference type="Gene3D" id="1.10.10.440">
    <property type="entry name" value="FF domain"/>
    <property type="match status" value="1"/>
</dbReference>
<feature type="domain" description="Rho GTPase-activating protein 35-like FF" evidence="1">
    <location>
        <begin position="36"/>
        <end position="89"/>
    </location>
</feature>
<dbReference type="PANTHER" id="PTHR46005:SF4">
    <property type="entry name" value="RHO GTPASE-ACTIVATING PROTEIN 190"/>
    <property type="match status" value="1"/>
</dbReference>
<dbReference type="SUPFAM" id="SSF81698">
    <property type="entry name" value="FF domain"/>
    <property type="match status" value="1"/>
</dbReference>
<evidence type="ECO:0000313" key="2">
    <source>
        <dbReference type="EMBL" id="MPC41034.1"/>
    </source>
</evidence>
<gene>
    <name evidence="2" type="ORF">E2C01_034614</name>
</gene>
<dbReference type="Proteomes" id="UP000324222">
    <property type="component" value="Unassembled WGS sequence"/>
</dbReference>
<dbReference type="GO" id="GO:0005096">
    <property type="term" value="F:GTPase activator activity"/>
    <property type="evidence" value="ECO:0007669"/>
    <property type="project" value="TreeGrafter"/>
</dbReference>
<keyword evidence="3" id="KW-1185">Reference proteome</keyword>
<dbReference type="InterPro" id="IPR036517">
    <property type="entry name" value="FF_domain_sf"/>
</dbReference>
<dbReference type="PANTHER" id="PTHR46005">
    <property type="entry name" value="RHO GTPASE-ACTIVATING PROTEIN 190"/>
    <property type="match status" value="1"/>
</dbReference>